<dbReference type="Pfam" id="PF05525">
    <property type="entry name" value="Branch_AA_trans"/>
    <property type="match status" value="1"/>
</dbReference>
<comment type="similarity">
    <text evidence="2 9">Belongs to the branched chain amino acid transporter family.</text>
</comment>
<comment type="subcellular location">
    <subcellularLocation>
        <location evidence="1 9">Cell membrane</location>
        <topology evidence="1 9">Multi-pass membrane protein</topology>
    </subcellularLocation>
</comment>
<keyword evidence="4" id="KW-1003">Cell membrane</keyword>
<evidence type="ECO:0000256" key="8">
    <source>
        <dbReference type="ARBA" id="ARBA00023136"/>
    </source>
</evidence>
<keyword evidence="6 9" id="KW-0029">Amino-acid transport</keyword>
<feature type="transmembrane region" description="Helical" evidence="9">
    <location>
        <begin position="150"/>
        <end position="169"/>
    </location>
</feature>
<feature type="transmembrane region" description="Helical" evidence="9">
    <location>
        <begin position="120"/>
        <end position="138"/>
    </location>
</feature>
<feature type="transmembrane region" description="Helical" evidence="9">
    <location>
        <begin position="194"/>
        <end position="213"/>
    </location>
</feature>
<evidence type="ECO:0000256" key="2">
    <source>
        <dbReference type="ARBA" id="ARBA00008540"/>
    </source>
</evidence>
<feature type="transmembrane region" description="Helical" evidence="9">
    <location>
        <begin position="225"/>
        <end position="248"/>
    </location>
</feature>
<dbReference type="Proteomes" id="UP001597191">
    <property type="component" value="Unassembled WGS sequence"/>
</dbReference>
<comment type="caution">
    <text evidence="10">The sequence shown here is derived from an EMBL/GenBank/DDBJ whole genome shotgun (WGS) entry which is preliminary data.</text>
</comment>
<keyword evidence="8 9" id="KW-0472">Membrane</keyword>
<evidence type="ECO:0000256" key="1">
    <source>
        <dbReference type="ARBA" id="ARBA00004651"/>
    </source>
</evidence>
<reference evidence="11" key="1">
    <citation type="journal article" date="2019" name="Int. J. Syst. Evol. Microbiol.">
        <title>The Global Catalogue of Microorganisms (GCM) 10K type strain sequencing project: providing services to taxonomists for standard genome sequencing and annotation.</title>
        <authorList>
            <consortium name="The Broad Institute Genomics Platform"/>
            <consortium name="The Broad Institute Genome Sequencing Center for Infectious Disease"/>
            <person name="Wu L."/>
            <person name="Ma J."/>
        </authorList>
    </citation>
    <scope>NUCLEOTIDE SEQUENCE [LARGE SCALE GENOMIC DNA]</scope>
    <source>
        <strain evidence="11">CCM 8937</strain>
    </source>
</reference>
<dbReference type="NCBIfam" id="TIGR00796">
    <property type="entry name" value="livcs"/>
    <property type="match status" value="1"/>
</dbReference>
<evidence type="ECO:0000256" key="9">
    <source>
        <dbReference type="RuleBase" id="RU362122"/>
    </source>
</evidence>
<proteinExistence type="inferred from homology"/>
<evidence type="ECO:0000256" key="5">
    <source>
        <dbReference type="ARBA" id="ARBA00022692"/>
    </source>
</evidence>
<keyword evidence="7 9" id="KW-1133">Transmembrane helix</keyword>
<feature type="transmembrane region" description="Helical" evidence="9">
    <location>
        <begin position="422"/>
        <end position="442"/>
    </location>
</feature>
<comment type="function">
    <text evidence="9">Component of the transport system for branched-chain amino acids.</text>
</comment>
<feature type="transmembrane region" description="Helical" evidence="9">
    <location>
        <begin position="86"/>
        <end position="105"/>
    </location>
</feature>
<dbReference type="PANTHER" id="PTHR30588:SF0">
    <property type="entry name" value="BRANCHED-CHAIN AMINO ACID PERMEASE BRNQ"/>
    <property type="match status" value="1"/>
</dbReference>
<evidence type="ECO:0000256" key="7">
    <source>
        <dbReference type="ARBA" id="ARBA00022989"/>
    </source>
</evidence>
<name>A0ABW4BL42_9LACO</name>
<dbReference type="PANTHER" id="PTHR30588">
    <property type="entry name" value="BRANCHED-CHAIN AMINO ACID TRANSPORT SYSTEM 2 CARRIER PROTEIN"/>
    <property type="match status" value="1"/>
</dbReference>
<evidence type="ECO:0000313" key="11">
    <source>
        <dbReference type="Proteomes" id="UP001597191"/>
    </source>
</evidence>
<dbReference type="RefSeq" id="WP_125650193.1">
    <property type="nucleotide sequence ID" value="NZ_JBHTOH010000020.1"/>
</dbReference>
<keyword evidence="3 9" id="KW-0813">Transport</keyword>
<dbReference type="EMBL" id="JBHTOH010000020">
    <property type="protein sequence ID" value="MFD1410659.1"/>
    <property type="molecule type" value="Genomic_DNA"/>
</dbReference>
<evidence type="ECO:0000313" key="10">
    <source>
        <dbReference type="EMBL" id="MFD1410659.1"/>
    </source>
</evidence>
<gene>
    <name evidence="10" type="primary">brnQ</name>
    <name evidence="10" type="ORF">ACFQ4R_03390</name>
</gene>
<feature type="transmembrane region" description="Helical" evidence="9">
    <location>
        <begin position="320"/>
        <end position="340"/>
    </location>
</feature>
<feature type="transmembrane region" description="Helical" evidence="9">
    <location>
        <begin position="346"/>
        <end position="366"/>
    </location>
</feature>
<feature type="transmembrane region" description="Helical" evidence="9">
    <location>
        <begin position="12"/>
        <end position="30"/>
    </location>
</feature>
<organism evidence="10 11">
    <name type="scientific">Lapidilactobacillus gannanensis</name>
    <dbReference type="NCBI Taxonomy" id="2486002"/>
    <lineage>
        <taxon>Bacteria</taxon>
        <taxon>Bacillati</taxon>
        <taxon>Bacillota</taxon>
        <taxon>Bacilli</taxon>
        <taxon>Lactobacillales</taxon>
        <taxon>Lactobacillaceae</taxon>
        <taxon>Lapidilactobacillus</taxon>
    </lineage>
</organism>
<evidence type="ECO:0000256" key="6">
    <source>
        <dbReference type="ARBA" id="ARBA00022970"/>
    </source>
</evidence>
<evidence type="ECO:0000256" key="3">
    <source>
        <dbReference type="ARBA" id="ARBA00022448"/>
    </source>
</evidence>
<dbReference type="InterPro" id="IPR004685">
    <property type="entry name" value="Brnchd-chn_aa_trnsp_Livcs"/>
</dbReference>
<keyword evidence="5 9" id="KW-0812">Transmembrane</keyword>
<evidence type="ECO:0000256" key="4">
    <source>
        <dbReference type="ARBA" id="ARBA00022475"/>
    </source>
</evidence>
<feature type="transmembrane region" description="Helical" evidence="9">
    <location>
        <begin position="42"/>
        <end position="66"/>
    </location>
</feature>
<accession>A0ABW4BL42</accession>
<protein>
    <recommendedName>
        <fullName evidence="9">Branched-chain amino acid transport system carrier protein</fullName>
    </recommendedName>
</protein>
<feature type="transmembrane region" description="Helical" evidence="9">
    <location>
        <begin position="283"/>
        <end position="308"/>
    </location>
</feature>
<sequence length="446" mass="48122">MGKKQFGTRDLFFTGSLLFGLFFGSGNLIFPVALGQSAGANFWPALFGMLLSAVGLPLLGVCAIALTQSNGVLSLATKVGQHFGRIFTIALYLVIGPLFVLPRLADTAFVISFGTLTTSPWWLLLFSLLFLGSAYWLARRPGKLLDYIGKILNPLFLVLLALLLGAAFINPMGGTSHQPQPQFAQRPISSGFSVGYNTMDLLAALAFGIVIITSLKARGVTKPKYLALTTIKAGVISTGLMAVLYGALTYLGASSVAKFDIQANGALTLALTAHYYFGQWGQVILAAIVIVACLKTAVGLISAFGETFTDLYPQWSYQRFILIATGGALLLANLGLNQLIAYSNPVLMLIYPLAITLVLSSLISTLTQPPHYWSYRLAMLFVLIPAILNGLSNLPASVFSQVSWLHGFTNWNMLLPFADYGLGWLFPAILGLMVGLLLDNFWDKEL</sequence>
<keyword evidence="11" id="KW-1185">Reference proteome</keyword>
<feature type="transmembrane region" description="Helical" evidence="9">
    <location>
        <begin position="378"/>
        <end position="402"/>
    </location>
</feature>